<feature type="compositionally biased region" description="Low complexity" evidence="5">
    <location>
        <begin position="145"/>
        <end position="157"/>
    </location>
</feature>
<evidence type="ECO:0000313" key="7">
    <source>
        <dbReference type="Proteomes" id="UP000509704"/>
    </source>
</evidence>
<protein>
    <recommendedName>
        <fullName evidence="4">Kinase</fullName>
        <ecNumber evidence="4">2.7.-.-</ecNumber>
    </recommendedName>
</protein>
<dbReference type="Proteomes" id="UP000509704">
    <property type="component" value="Chromosome 3"/>
</dbReference>
<evidence type="ECO:0000313" key="6">
    <source>
        <dbReference type="EMBL" id="QLG71849.1"/>
    </source>
</evidence>
<evidence type="ECO:0000256" key="5">
    <source>
        <dbReference type="SAM" id="MobiDB-lite"/>
    </source>
</evidence>
<feature type="region of interest" description="Disordered" evidence="5">
    <location>
        <begin position="1"/>
        <end position="27"/>
    </location>
</feature>
<keyword evidence="7" id="KW-1185">Reference proteome</keyword>
<dbReference type="InterPro" id="IPR038286">
    <property type="entry name" value="IPK_sf"/>
</dbReference>
<evidence type="ECO:0000256" key="4">
    <source>
        <dbReference type="RuleBase" id="RU363090"/>
    </source>
</evidence>
<dbReference type="GeneID" id="59235545"/>
<gene>
    <name evidence="6" type="ORF">HG535_0C01980</name>
</gene>
<dbReference type="PANTHER" id="PTHR12400:SF21">
    <property type="entry name" value="KINASE"/>
    <property type="match status" value="1"/>
</dbReference>
<name>A0A7H9B1K4_ZYGMR</name>
<dbReference type="KEGG" id="zmk:HG535_0C01980"/>
<proteinExistence type="inferred from homology"/>
<dbReference type="AlphaFoldDB" id="A0A7H9B1K4"/>
<dbReference type="InterPro" id="IPR005522">
    <property type="entry name" value="IPK"/>
</dbReference>
<dbReference type="Pfam" id="PF03770">
    <property type="entry name" value="IPK"/>
    <property type="match status" value="1"/>
</dbReference>
<dbReference type="PANTHER" id="PTHR12400">
    <property type="entry name" value="INOSITOL POLYPHOSPHATE KINASE"/>
    <property type="match status" value="1"/>
</dbReference>
<sequence>MMNDTDDNKATSLKDLNVSDKRKVSNLLHGRKASTYLRIFRDDDAVGTERHREDPSGDGSCDKSSVQPPCLKSTVSNPSIPVAPKRKTSLSLYDTHYKSSTLPRRKFSWSRNSVSSDARISDANDTSLKPSSATYYPHKSDDQAKPGASASADGGANAGARAVAPLDAQDKITSISVPKFAQENQTSNDSDAIETDDDYYDDDEDEDHDLNDYPLAVELQPFTNNVGGHTAIFRFSKRAVCKALVNRENEWYENIEVKHKELLQFMPRYIGVLNVRQHIVNKNDDFLKKLNPNKNKKNSVSSNGPVNPSLYFPKVGCPLTHIHSFPYDSNSISSNALPEVVLNDNRHMISDSLLGIKPLSHSPSSLPTDTCIYSNGNSVDDSNNHSGNINLGSTTVNTKLKALVLQEVFAPTTNSHTTMNPRKHLRKSRASSHDNSRRNSNQSLKNMSIQPVTSPLLKKSLKESISHALNSPNSLMDLRQFHKKEMAREFIEDHNDSHDHDGESQTNTCTNTTADTSTRSSPILGPRESVSPLSLPLDKPISNDEGVFEMDDDEILKNKLPESQMNSHTTNHNVSCNTSSNTDTNNQSDSVTFEEHSDTVVSKFILLEDLTRKLIRPCALDLKMGTRQYGVDAKRSKQLSQREKCLKTTSRKLGVRICGLKVWNQSYYIVRDKYFGRRVKIGWQFTRVLARFIYNGSNVSSIIKQIPRLVKQLDVLSAEISNLKGYRLYGASLLLMYDGNNPGNKRCRVKVNLIDFARCVTKEAMDANGIESFSIPPKNSQLEDRGFLRGIRSLKFYLMSIWNYLTTDHPLCNDDDELNQLLQENESKFDKNWDWLDEFDKETEEQYNDPNSELRIKWRKFELIFDLEPRYNNDGEVSD</sequence>
<dbReference type="GO" id="GO:0032958">
    <property type="term" value="P:inositol phosphate biosynthetic process"/>
    <property type="evidence" value="ECO:0007669"/>
    <property type="project" value="InterPro"/>
</dbReference>
<evidence type="ECO:0000256" key="1">
    <source>
        <dbReference type="ARBA" id="ARBA00007374"/>
    </source>
</evidence>
<keyword evidence="3 4" id="KW-0418">Kinase</keyword>
<dbReference type="RefSeq" id="XP_037143577.1">
    <property type="nucleotide sequence ID" value="XM_037287682.1"/>
</dbReference>
<dbReference type="GO" id="GO:0005634">
    <property type="term" value="C:nucleus"/>
    <property type="evidence" value="ECO:0007669"/>
    <property type="project" value="TreeGrafter"/>
</dbReference>
<dbReference type="GO" id="GO:0046854">
    <property type="term" value="P:phosphatidylinositol phosphate biosynthetic process"/>
    <property type="evidence" value="ECO:0007669"/>
    <property type="project" value="TreeGrafter"/>
</dbReference>
<dbReference type="GO" id="GO:0008440">
    <property type="term" value="F:inositol-1,4,5-trisphosphate 3-kinase activity"/>
    <property type="evidence" value="ECO:0007669"/>
    <property type="project" value="TreeGrafter"/>
</dbReference>
<evidence type="ECO:0000256" key="3">
    <source>
        <dbReference type="ARBA" id="ARBA00022777"/>
    </source>
</evidence>
<feature type="compositionally biased region" description="Low complexity" evidence="5">
    <location>
        <begin position="504"/>
        <end position="521"/>
    </location>
</feature>
<feature type="region of interest" description="Disordered" evidence="5">
    <location>
        <begin position="175"/>
        <end position="209"/>
    </location>
</feature>
<feature type="compositionally biased region" description="Basic and acidic residues" evidence="5">
    <location>
        <begin position="494"/>
        <end position="503"/>
    </location>
</feature>
<dbReference type="SUPFAM" id="SSF56104">
    <property type="entry name" value="SAICAR synthase-like"/>
    <property type="match status" value="1"/>
</dbReference>
<dbReference type="GO" id="GO:0000824">
    <property type="term" value="F:inositol-1,4,5,6-tetrakisphosphate 3-kinase activity"/>
    <property type="evidence" value="ECO:0007669"/>
    <property type="project" value="TreeGrafter"/>
</dbReference>
<feature type="compositionally biased region" description="Acidic residues" evidence="5">
    <location>
        <begin position="191"/>
        <end position="209"/>
    </location>
</feature>
<feature type="compositionally biased region" description="Basic and acidic residues" evidence="5">
    <location>
        <begin position="41"/>
        <end position="55"/>
    </location>
</feature>
<dbReference type="Gene3D" id="3.30.470.160">
    <property type="entry name" value="Inositol polyphosphate kinase"/>
    <property type="match status" value="1"/>
</dbReference>
<accession>A0A7H9B1K4</accession>
<reference evidence="6 7" key="1">
    <citation type="submission" date="2020-07" db="EMBL/GenBank/DDBJ databases">
        <title>The yeast mating-type switching endonuclease HO is a domesticated member of an unorthodox homing genetic element family.</title>
        <authorList>
            <person name="Coughlan A.Y."/>
            <person name="Lombardi L."/>
            <person name="Braun-Galleani S."/>
            <person name="Martos A.R."/>
            <person name="Galeote V."/>
            <person name="Bigey F."/>
            <person name="Dequin S."/>
            <person name="Byrne K.P."/>
            <person name="Wolfe K.H."/>
        </authorList>
    </citation>
    <scope>NUCLEOTIDE SEQUENCE [LARGE SCALE GENOMIC DNA]</scope>
    <source>
        <strain evidence="6 7">NRRL Y-6702</strain>
    </source>
</reference>
<feature type="compositionally biased region" description="Low complexity" evidence="5">
    <location>
        <begin position="573"/>
        <end position="590"/>
    </location>
</feature>
<feature type="compositionally biased region" description="Polar residues" evidence="5">
    <location>
        <begin position="175"/>
        <end position="188"/>
    </location>
</feature>
<evidence type="ECO:0000256" key="2">
    <source>
        <dbReference type="ARBA" id="ARBA00022679"/>
    </source>
</evidence>
<feature type="region of interest" description="Disordered" evidence="5">
    <location>
        <begin position="494"/>
        <end position="545"/>
    </location>
</feature>
<feature type="region of interest" description="Disordered" evidence="5">
    <location>
        <begin position="562"/>
        <end position="590"/>
    </location>
</feature>
<organism evidence="6 7">
    <name type="scientific">Zygotorulaspora mrakii</name>
    <name type="common">Zygosaccharomyces mrakii</name>
    <dbReference type="NCBI Taxonomy" id="42260"/>
    <lineage>
        <taxon>Eukaryota</taxon>
        <taxon>Fungi</taxon>
        <taxon>Dikarya</taxon>
        <taxon>Ascomycota</taxon>
        <taxon>Saccharomycotina</taxon>
        <taxon>Saccharomycetes</taxon>
        <taxon>Saccharomycetales</taxon>
        <taxon>Saccharomycetaceae</taxon>
        <taxon>Zygotorulaspora</taxon>
    </lineage>
</organism>
<dbReference type="EMBL" id="CP058606">
    <property type="protein sequence ID" value="QLG71849.1"/>
    <property type="molecule type" value="Genomic_DNA"/>
</dbReference>
<dbReference type="GO" id="GO:0005737">
    <property type="term" value="C:cytoplasm"/>
    <property type="evidence" value="ECO:0007669"/>
    <property type="project" value="TreeGrafter"/>
</dbReference>
<feature type="region of interest" description="Disordered" evidence="5">
    <location>
        <begin position="107"/>
        <end position="157"/>
    </location>
</feature>
<comment type="similarity">
    <text evidence="1 4">Belongs to the inositol phosphokinase (IPK) family.</text>
</comment>
<feature type="region of interest" description="Disordered" evidence="5">
    <location>
        <begin position="412"/>
        <end position="451"/>
    </location>
</feature>
<feature type="compositionally biased region" description="Polar residues" evidence="5">
    <location>
        <begin position="438"/>
        <end position="451"/>
    </location>
</feature>
<feature type="region of interest" description="Disordered" evidence="5">
    <location>
        <begin position="41"/>
        <end position="84"/>
    </location>
</feature>
<feature type="compositionally biased region" description="Polar residues" evidence="5">
    <location>
        <begin position="62"/>
        <end position="79"/>
    </location>
</feature>
<feature type="compositionally biased region" description="Polar residues" evidence="5">
    <location>
        <begin position="109"/>
        <end position="134"/>
    </location>
</feature>
<dbReference type="EC" id="2.7.-.-" evidence="4"/>
<dbReference type="OrthoDB" id="2573163at2759"/>
<feature type="compositionally biased region" description="Basic residues" evidence="5">
    <location>
        <begin position="421"/>
        <end position="430"/>
    </location>
</feature>
<feature type="compositionally biased region" description="Polar residues" evidence="5">
    <location>
        <begin position="562"/>
        <end position="572"/>
    </location>
</feature>
<keyword evidence="2 4" id="KW-0808">Transferase</keyword>